<keyword evidence="3" id="KW-0677">Repeat</keyword>
<evidence type="ECO:0000259" key="5">
    <source>
        <dbReference type="PROSITE" id="PS50222"/>
    </source>
</evidence>
<name>B3RNF5_TRIAD</name>
<dbReference type="InterPro" id="IPR018247">
    <property type="entry name" value="EF_Hand_1_Ca_BS"/>
</dbReference>
<dbReference type="PANTHER" id="PTHR23055:SF172">
    <property type="entry name" value="EF-HAND DOMAIN-CONTAINING PROTEIN"/>
    <property type="match status" value="1"/>
</dbReference>
<dbReference type="PANTHER" id="PTHR23055">
    <property type="entry name" value="CALCIUM BINDING PROTEINS"/>
    <property type="match status" value="1"/>
</dbReference>
<dbReference type="EMBL" id="DS985242">
    <property type="protein sequence ID" value="EDV27444.1"/>
    <property type="molecule type" value="Genomic_DNA"/>
</dbReference>
<dbReference type="GeneID" id="6751062"/>
<feature type="domain" description="EF-hand" evidence="5">
    <location>
        <begin position="148"/>
        <end position="183"/>
    </location>
</feature>
<dbReference type="FunFam" id="1.10.238.10:FF:000009">
    <property type="entry name" value="Visinin-like protein 1"/>
    <property type="match status" value="1"/>
</dbReference>
<proteinExistence type="inferred from homology"/>
<evidence type="ECO:0000256" key="3">
    <source>
        <dbReference type="ARBA" id="ARBA00022737"/>
    </source>
</evidence>
<dbReference type="InterPro" id="IPR002048">
    <property type="entry name" value="EF_hand_dom"/>
</dbReference>
<dbReference type="InParanoid" id="B3RNF5"/>
<dbReference type="OMA" id="MRRFLHC"/>
<keyword evidence="7" id="KW-1185">Reference proteome</keyword>
<dbReference type="AlphaFoldDB" id="B3RNF5"/>
<dbReference type="STRING" id="10228.B3RNF5"/>
<dbReference type="GO" id="GO:0009966">
    <property type="term" value="P:regulation of signal transduction"/>
    <property type="evidence" value="ECO:0000318"/>
    <property type="project" value="GO_Central"/>
</dbReference>
<dbReference type="KEGG" id="tad:TRIADDRAFT_20811"/>
<feature type="domain" description="EF-hand" evidence="5">
    <location>
        <begin position="100"/>
        <end position="135"/>
    </location>
</feature>
<keyword evidence="2" id="KW-0479">Metal-binding</keyword>
<dbReference type="Pfam" id="PF13499">
    <property type="entry name" value="EF-hand_7"/>
    <property type="match status" value="1"/>
</dbReference>
<evidence type="ECO:0000256" key="2">
    <source>
        <dbReference type="ARBA" id="ARBA00022723"/>
    </source>
</evidence>
<accession>B3RNF5</accession>
<dbReference type="RefSeq" id="XP_002109278.1">
    <property type="nucleotide sequence ID" value="XM_002109242.1"/>
</dbReference>
<evidence type="ECO:0000256" key="1">
    <source>
        <dbReference type="ARBA" id="ARBA00006049"/>
    </source>
</evidence>
<dbReference type="InterPro" id="IPR011992">
    <property type="entry name" value="EF-hand-dom_pair"/>
</dbReference>
<dbReference type="PROSITE" id="PS50222">
    <property type="entry name" value="EF_HAND_2"/>
    <property type="match status" value="3"/>
</dbReference>
<dbReference type="CTD" id="6751062"/>
<dbReference type="InterPro" id="IPR028846">
    <property type="entry name" value="Recoverin"/>
</dbReference>
<dbReference type="PROSITE" id="PS00018">
    <property type="entry name" value="EF_HAND_1"/>
    <property type="match status" value="3"/>
</dbReference>
<dbReference type="Proteomes" id="UP000009022">
    <property type="component" value="Unassembled WGS sequence"/>
</dbReference>
<dbReference type="eggNOG" id="KOG0044">
    <property type="taxonomic scope" value="Eukaryota"/>
</dbReference>
<dbReference type="SMART" id="SM00054">
    <property type="entry name" value="EFh"/>
    <property type="match status" value="3"/>
</dbReference>
<gene>
    <name evidence="6" type="ORF">TRIADDRAFT_20811</name>
</gene>
<evidence type="ECO:0000313" key="7">
    <source>
        <dbReference type="Proteomes" id="UP000009022"/>
    </source>
</evidence>
<evidence type="ECO:0000256" key="4">
    <source>
        <dbReference type="ARBA" id="ARBA00022837"/>
    </source>
</evidence>
<dbReference type="PhylomeDB" id="B3RNF5"/>
<dbReference type="GO" id="GO:0005509">
    <property type="term" value="F:calcium ion binding"/>
    <property type="evidence" value="ECO:0000318"/>
    <property type="project" value="GO_Central"/>
</dbReference>
<protein>
    <recommendedName>
        <fullName evidence="5">EF-hand domain-containing protein</fullName>
    </recommendedName>
</protein>
<evidence type="ECO:0000313" key="6">
    <source>
        <dbReference type="EMBL" id="EDV27444.1"/>
    </source>
</evidence>
<dbReference type="OrthoDB" id="191686at2759"/>
<dbReference type="SUPFAM" id="SSF47473">
    <property type="entry name" value="EF-hand"/>
    <property type="match status" value="1"/>
</dbReference>
<dbReference type="PRINTS" id="PR00450">
    <property type="entry name" value="RECOVERIN"/>
</dbReference>
<organism evidence="6 7">
    <name type="scientific">Trichoplax adhaerens</name>
    <name type="common">Trichoplax reptans</name>
    <dbReference type="NCBI Taxonomy" id="10228"/>
    <lineage>
        <taxon>Eukaryota</taxon>
        <taxon>Metazoa</taxon>
        <taxon>Placozoa</taxon>
        <taxon>Uniplacotomia</taxon>
        <taxon>Trichoplacea</taxon>
        <taxon>Trichoplacidae</taxon>
        <taxon>Trichoplax</taxon>
    </lineage>
</organism>
<keyword evidence="4" id="KW-0106">Calcium</keyword>
<dbReference type="CDD" id="cd00051">
    <property type="entry name" value="EFh"/>
    <property type="match status" value="2"/>
</dbReference>
<comment type="similarity">
    <text evidence="1">Belongs to the recoverin family.</text>
</comment>
<reference evidence="6 7" key="1">
    <citation type="journal article" date="2008" name="Nature">
        <title>The Trichoplax genome and the nature of placozoans.</title>
        <authorList>
            <person name="Srivastava M."/>
            <person name="Begovic E."/>
            <person name="Chapman J."/>
            <person name="Putnam N.H."/>
            <person name="Hellsten U."/>
            <person name="Kawashima T."/>
            <person name="Kuo A."/>
            <person name="Mitros T."/>
            <person name="Salamov A."/>
            <person name="Carpenter M.L."/>
            <person name="Signorovitch A.Y."/>
            <person name="Moreno M.A."/>
            <person name="Kamm K."/>
            <person name="Grimwood J."/>
            <person name="Schmutz J."/>
            <person name="Shapiro H."/>
            <person name="Grigoriev I.V."/>
            <person name="Buss L.W."/>
            <person name="Schierwater B."/>
            <person name="Dellaporta S.L."/>
            <person name="Rokhsar D.S."/>
        </authorList>
    </citation>
    <scope>NUCLEOTIDE SEQUENCE [LARGE SCALE GENOMIC DNA]</scope>
    <source>
        <strain evidence="6 7">Grell-BS-1999</strain>
    </source>
</reference>
<sequence>MGQTRSKSITKLSPEVLEELEQTTHFSKKEITRWYKDFIKDCPSGQLKQDEFQQIYEQFFPSGDVSKFASFVFNVFDTDKNHFITFAEFLTALSITSRGTVDEKLDWAFSLYDIDHDGFITREEMTAIIDAIYCMVGSTDEMPADDNTPEKRVNRIFSQMDKDNDGRISRDEFATGAKQDSWVVKVLSLDKDDQADCD</sequence>
<dbReference type="HOGENOM" id="CLU_072366_1_2_1"/>
<feature type="domain" description="EF-hand" evidence="5">
    <location>
        <begin position="64"/>
        <end position="99"/>
    </location>
</feature>
<dbReference type="Gene3D" id="1.10.238.10">
    <property type="entry name" value="EF-hand"/>
    <property type="match status" value="1"/>
</dbReference>